<feature type="region of interest" description="Disordered" evidence="1">
    <location>
        <begin position="312"/>
        <end position="349"/>
    </location>
</feature>
<dbReference type="PANTHER" id="PTHR40269">
    <property type="entry name" value="OUTER MEMBRANE PROTEIN-RELATED"/>
    <property type="match status" value="1"/>
</dbReference>
<feature type="compositionally biased region" description="Basic and acidic residues" evidence="1">
    <location>
        <begin position="416"/>
        <end position="426"/>
    </location>
</feature>
<feature type="compositionally biased region" description="Basic and acidic residues" evidence="1">
    <location>
        <begin position="510"/>
        <end position="519"/>
    </location>
</feature>
<feature type="compositionally biased region" description="Low complexity" evidence="1">
    <location>
        <begin position="14"/>
        <end position="29"/>
    </location>
</feature>
<sequence length="570" mass="60106">MLLSMLALAGCNKPAEAPPQNSAAATAAPQPAPYVPPTAEQLSQMVAPIALFPDKLVGQVLAGATYPEQITAANQWLAQNPSLKGDALQTAEASQPWDVSVKSLTSFPAVLNQMAGNPQWTSALGDAYVNDPTDVMNAIQAMRARARQAGTLKSSPHLRVSTTVVPAAPPDYGPPPSAEPLVYTGPEVIPPPAQTIVIEPAEPDVVYVPEYNPAVVYGSPVPVYPGWVAPRPAYTGNELAATGVISFGLGVLVGAAVSHHHDNGWHSWGVNWGGPRPDHGGWHRPAVVHDNTTYVSRSVTVVNRVNNINVTNNNYRINNPPPRPPAGGNIATPNLAHNSTQGRPPLAAAPTMPRPNAPMTMPHFGAHDTVPGTRPAPVPPAMPAAVAPGARPAPMPQATPGAVARHGAPTWSVVQHDQRPQPRVAHDQPVPGDSRADAMRAHKTAREHAAPAQVRIQAGARGQAPAQAQAQAQERAHAQTPPPQHGDAPAHMPPPRQAQAQPQHASPIAHENKAPDRPQPHAPAQNMVAMHTERPHAAPPAPPSPPKPHAEKHQDNKRQNDKHEGQPHRG</sequence>
<evidence type="ECO:0000313" key="3">
    <source>
        <dbReference type="Proteomes" id="UP000297729"/>
    </source>
</evidence>
<feature type="region of interest" description="Disordered" evidence="1">
    <location>
        <begin position="388"/>
        <end position="570"/>
    </location>
</feature>
<comment type="caution">
    <text evidence="2">The sequence shown here is derived from an EMBL/GenBank/DDBJ whole genome shotgun (WGS) entry which is preliminary data.</text>
</comment>
<feature type="region of interest" description="Disordered" evidence="1">
    <location>
        <begin position="14"/>
        <end position="36"/>
    </location>
</feature>
<keyword evidence="3" id="KW-1185">Reference proteome</keyword>
<dbReference type="Pfam" id="PF11737">
    <property type="entry name" value="DUF3300"/>
    <property type="match status" value="1"/>
</dbReference>
<dbReference type="EMBL" id="SPVG01000253">
    <property type="protein sequence ID" value="TFW15551.1"/>
    <property type="molecule type" value="Genomic_DNA"/>
</dbReference>
<organism evidence="2 3">
    <name type="scientific">Duganella callida</name>
    <dbReference type="NCBI Taxonomy" id="2561932"/>
    <lineage>
        <taxon>Bacteria</taxon>
        <taxon>Pseudomonadati</taxon>
        <taxon>Pseudomonadota</taxon>
        <taxon>Betaproteobacteria</taxon>
        <taxon>Burkholderiales</taxon>
        <taxon>Oxalobacteraceae</taxon>
        <taxon>Telluria group</taxon>
        <taxon>Duganella</taxon>
    </lineage>
</organism>
<proteinExistence type="predicted"/>
<evidence type="ECO:0000256" key="1">
    <source>
        <dbReference type="SAM" id="MobiDB-lite"/>
    </source>
</evidence>
<dbReference type="InterPro" id="IPR021728">
    <property type="entry name" value="DUF3300"/>
</dbReference>
<reference evidence="2 3" key="1">
    <citation type="submission" date="2019-03" db="EMBL/GenBank/DDBJ databases">
        <title>Draft Genome Sequence of Duganella callidus sp. nov., a Novel Duganella Species Isolated from Cultivated Soil.</title>
        <authorList>
            <person name="Raths R."/>
            <person name="Peta V."/>
            <person name="Bucking H."/>
        </authorList>
    </citation>
    <scope>NUCLEOTIDE SEQUENCE [LARGE SCALE GENOMIC DNA]</scope>
    <source>
        <strain evidence="2 3">DN04</strain>
    </source>
</reference>
<protein>
    <submittedName>
        <fullName evidence="2">DUF3300 domain-containing protein</fullName>
    </submittedName>
</protein>
<accession>A0A4Y9S4Z3</accession>
<feature type="compositionally biased region" description="Pro residues" evidence="1">
    <location>
        <begin position="537"/>
        <end position="547"/>
    </location>
</feature>
<dbReference type="OrthoDB" id="197257at2"/>
<dbReference type="Proteomes" id="UP000297729">
    <property type="component" value="Unassembled WGS sequence"/>
</dbReference>
<dbReference type="PANTHER" id="PTHR40269:SF1">
    <property type="entry name" value="OUTER MEMBRANE PROTEIN"/>
    <property type="match status" value="1"/>
</dbReference>
<dbReference type="AlphaFoldDB" id="A0A4Y9S4Z3"/>
<name>A0A4Y9S4Z3_9BURK</name>
<evidence type="ECO:0000313" key="2">
    <source>
        <dbReference type="EMBL" id="TFW15551.1"/>
    </source>
</evidence>
<feature type="compositionally biased region" description="Polar residues" evidence="1">
    <location>
        <begin position="331"/>
        <end position="342"/>
    </location>
</feature>
<gene>
    <name evidence="2" type="ORF">E4L98_26515</name>
</gene>
<feature type="compositionally biased region" description="Low complexity" evidence="1">
    <location>
        <begin position="497"/>
        <end position="509"/>
    </location>
</feature>
<feature type="compositionally biased region" description="Basic and acidic residues" evidence="1">
    <location>
        <begin position="434"/>
        <end position="449"/>
    </location>
</feature>
<feature type="compositionally biased region" description="Low complexity" evidence="1">
    <location>
        <begin position="457"/>
        <end position="473"/>
    </location>
</feature>
<feature type="compositionally biased region" description="Basic and acidic residues" evidence="1">
    <location>
        <begin position="548"/>
        <end position="570"/>
    </location>
</feature>